<protein>
    <submittedName>
        <fullName evidence="2">Uncharacterized protein</fullName>
    </submittedName>
</protein>
<feature type="transmembrane region" description="Helical" evidence="1">
    <location>
        <begin position="46"/>
        <end position="65"/>
    </location>
</feature>
<proteinExistence type="predicted"/>
<feature type="transmembrane region" description="Helical" evidence="1">
    <location>
        <begin position="12"/>
        <end position="34"/>
    </location>
</feature>
<dbReference type="EMBL" id="BMNH01000008">
    <property type="protein sequence ID" value="GGO70105.1"/>
    <property type="molecule type" value="Genomic_DNA"/>
</dbReference>
<gene>
    <name evidence="2" type="ORF">GCM10012289_32770</name>
</gene>
<comment type="caution">
    <text evidence="2">The sequence shown here is derived from an EMBL/GenBank/DDBJ whole genome shotgun (WGS) entry which is preliminary data.</text>
</comment>
<reference evidence="2" key="1">
    <citation type="journal article" date="2014" name="Int. J. Syst. Evol. Microbiol.">
        <title>Complete genome sequence of Corynebacterium casei LMG S-19264T (=DSM 44701T), isolated from a smear-ripened cheese.</title>
        <authorList>
            <consortium name="US DOE Joint Genome Institute (JGI-PGF)"/>
            <person name="Walter F."/>
            <person name="Albersmeier A."/>
            <person name="Kalinowski J."/>
            <person name="Ruckert C."/>
        </authorList>
    </citation>
    <scope>NUCLEOTIDE SEQUENCE</scope>
    <source>
        <strain evidence="2">CGMCC 4.7368</strain>
    </source>
</reference>
<keyword evidence="1" id="KW-0472">Membrane</keyword>
<sequence>MARSPARFVQWVAANIDAVMAVILALGIGMIGILPEEVLGGPEDSSQLISAAGLLALGIVATVILRHQLRVDRRFDHLESLVEEVAPRKSTSIASDDESLEVRFKDLALRLEGTFAELADLEAAMHARAAVARRLAAEAETNRLEAESSREAAQLRKEEADAFDRLLGTKIDAVAEKVDQRGRRTQRRYMLAGVAFGLAASVILDVVKAQLGS</sequence>
<evidence type="ECO:0000313" key="3">
    <source>
        <dbReference type="Proteomes" id="UP000646523"/>
    </source>
</evidence>
<evidence type="ECO:0000313" key="2">
    <source>
        <dbReference type="EMBL" id="GGO70105.1"/>
    </source>
</evidence>
<organism evidence="2 3">
    <name type="scientific">Nonomuraea cavernae</name>
    <dbReference type="NCBI Taxonomy" id="2045107"/>
    <lineage>
        <taxon>Bacteria</taxon>
        <taxon>Bacillati</taxon>
        <taxon>Actinomycetota</taxon>
        <taxon>Actinomycetes</taxon>
        <taxon>Streptosporangiales</taxon>
        <taxon>Streptosporangiaceae</taxon>
        <taxon>Nonomuraea</taxon>
    </lineage>
</organism>
<reference evidence="2" key="2">
    <citation type="submission" date="2020-09" db="EMBL/GenBank/DDBJ databases">
        <authorList>
            <person name="Sun Q."/>
            <person name="Zhou Y."/>
        </authorList>
    </citation>
    <scope>NUCLEOTIDE SEQUENCE</scope>
    <source>
        <strain evidence="2">CGMCC 4.7368</strain>
    </source>
</reference>
<name>A0A917YY86_9ACTN</name>
<keyword evidence="1" id="KW-0812">Transmembrane</keyword>
<dbReference type="AlphaFoldDB" id="A0A917YY86"/>
<feature type="transmembrane region" description="Helical" evidence="1">
    <location>
        <begin position="189"/>
        <end position="207"/>
    </location>
</feature>
<dbReference type="Proteomes" id="UP000646523">
    <property type="component" value="Unassembled WGS sequence"/>
</dbReference>
<evidence type="ECO:0000256" key="1">
    <source>
        <dbReference type="SAM" id="Phobius"/>
    </source>
</evidence>
<keyword evidence="1" id="KW-1133">Transmembrane helix</keyword>
<keyword evidence="3" id="KW-1185">Reference proteome</keyword>
<accession>A0A917YY86</accession>